<dbReference type="Pfam" id="PF01433">
    <property type="entry name" value="Peptidase_M1"/>
    <property type="match status" value="1"/>
</dbReference>
<feature type="active site" description="Proton acceptor" evidence="8">
    <location>
        <position position="313"/>
    </location>
</feature>
<dbReference type="GO" id="GO:0005615">
    <property type="term" value="C:extracellular space"/>
    <property type="evidence" value="ECO:0007669"/>
    <property type="project" value="TreeGrafter"/>
</dbReference>
<dbReference type="STRING" id="595528.A0A0D2X4V0"/>
<dbReference type="FunFam" id="2.60.40.1730:FF:000002">
    <property type="entry name" value="Aminopeptidase"/>
    <property type="match status" value="1"/>
</dbReference>
<dbReference type="AlphaFoldDB" id="A0A0D2X4V0"/>
<dbReference type="MEROPS" id="M01.A25"/>
<dbReference type="GO" id="GO:0070006">
    <property type="term" value="F:metalloaminopeptidase activity"/>
    <property type="evidence" value="ECO:0007669"/>
    <property type="project" value="TreeGrafter"/>
</dbReference>
<evidence type="ECO:0000256" key="4">
    <source>
        <dbReference type="ARBA" id="ARBA00022723"/>
    </source>
</evidence>
<dbReference type="InterPro" id="IPR024571">
    <property type="entry name" value="ERAP1-like_C_dom"/>
</dbReference>
<dbReference type="Gene3D" id="2.60.40.1910">
    <property type="match status" value="1"/>
</dbReference>
<dbReference type="FunFam" id="1.10.390.10:FF:000001">
    <property type="entry name" value="Aminopeptidase"/>
    <property type="match status" value="1"/>
</dbReference>
<dbReference type="PANTHER" id="PTHR11533:SF174">
    <property type="entry name" value="PUROMYCIN-SENSITIVE AMINOPEPTIDASE-RELATED"/>
    <property type="match status" value="1"/>
</dbReference>
<dbReference type="FunCoup" id="A0A0D2X4V0">
    <property type="interactions" value="451"/>
</dbReference>
<feature type="domain" description="Aminopeptidase N-like N-terminal" evidence="14">
    <location>
        <begin position="14"/>
        <end position="205"/>
    </location>
</feature>
<dbReference type="CDD" id="cd09601">
    <property type="entry name" value="M1_APN-Q_like"/>
    <property type="match status" value="1"/>
</dbReference>
<dbReference type="PANTHER" id="PTHR11533">
    <property type="entry name" value="PROTEASE M1 ZINC METALLOPROTEASE"/>
    <property type="match status" value="1"/>
</dbReference>
<dbReference type="InterPro" id="IPR014782">
    <property type="entry name" value="Peptidase_M1_dom"/>
</dbReference>
<evidence type="ECO:0000256" key="9">
    <source>
        <dbReference type="PIRSR" id="PIRSR634016-3"/>
    </source>
</evidence>
<evidence type="ECO:0000256" key="10">
    <source>
        <dbReference type="PIRSR" id="PIRSR634016-4"/>
    </source>
</evidence>
<dbReference type="GO" id="GO:0016020">
    <property type="term" value="C:membrane"/>
    <property type="evidence" value="ECO:0007669"/>
    <property type="project" value="TreeGrafter"/>
</dbReference>
<dbReference type="PhylomeDB" id="A0A0D2X4V0"/>
<proteinExistence type="inferred from homology"/>
<dbReference type="EC" id="3.4.11.-" evidence="11"/>
<organism evidence="15 16">
    <name type="scientific">Capsaspora owczarzaki (strain ATCC 30864)</name>
    <dbReference type="NCBI Taxonomy" id="595528"/>
    <lineage>
        <taxon>Eukaryota</taxon>
        <taxon>Filasterea</taxon>
        <taxon>Capsaspora</taxon>
    </lineage>
</organism>
<keyword evidence="7 11" id="KW-0482">Metalloprotease</keyword>
<dbReference type="RefSeq" id="XP_004343697.2">
    <property type="nucleotide sequence ID" value="XM_004343647.2"/>
</dbReference>
<keyword evidence="4 9" id="KW-0479">Metal-binding</keyword>
<keyword evidence="6 9" id="KW-0862">Zinc</keyword>
<feature type="binding site" evidence="9">
    <location>
        <position position="316"/>
    </location>
    <ligand>
        <name>Zn(2+)</name>
        <dbReference type="ChEBI" id="CHEBI:29105"/>
        <note>catalytic</note>
    </ligand>
</feature>
<dbReference type="InterPro" id="IPR027268">
    <property type="entry name" value="Peptidase_M4/M1_CTD_sf"/>
</dbReference>
<dbReference type="InterPro" id="IPR050344">
    <property type="entry name" value="Peptidase_M1_aminopeptidases"/>
</dbReference>
<dbReference type="GO" id="GO:0008270">
    <property type="term" value="F:zinc ion binding"/>
    <property type="evidence" value="ECO:0007669"/>
    <property type="project" value="UniProtKB-UniRule"/>
</dbReference>
<feature type="domain" description="Peptidase M1 membrane alanine aminopeptidase" evidence="12">
    <location>
        <begin position="240"/>
        <end position="457"/>
    </location>
</feature>
<evidence type="ECO:0000259" key="14">
    <source>
        <dbReference type="Pfam" id="PF17900"/>
    </source>
</evidence>
<dbReference type="OrthoDB" id="10031169at2759"/>
<feature type="binding site" evidence="9">
    <location>
        <position position="335"/>
    </location>
    <ligand>
        <name>Zn(2+)</name>
        <dbReference type="ChEBI" id="CHEBI:29105"/>
        <note>catalytic</note>
    </ligand>
</feature>
<dbReference type="EMBL" id="KE346372">
    <property type="protein sequence ID" value="KJE96694.1"/>
    <property type="molecule type" value="Genomic_DNA"/>
</dbReference>
<keyword evidence="2 11" id="KW-0031">Aminopeptidase</keyword>
<dbReference type="SUPFAM" id="SSF55486">
    <property type="entry name" value="Metalloproteases ('zincins'), catalytic domain"/>
    <property type="match status" value="1"/>
</dbReference>
<evidence type="ECO:0000256" key="6">
    <source>
        <dbReference type="ARBA" id="ARBA00022833"/>
    </source>
</evidence>
<keyword evidence="5 11" id="KW-0378">Hydrolase</keyword>
<reference evidence="16" key="1">
    <citation type="submission" date="2011-02" db="EMBL/GenBank/DDBJ databases">
        <title>The Genome Sequence of Capsaspora owczarzaki ATCC 30864.</title>
        <authorList>
            <person name="Russ C."/>
            <person name="Cuomo C."/>
            <person name="Burger G."/>
            <person name="Gray M.W."/>
            <person name="Holland P.W.H."/>
            <person name="King N."/>
            <person name="Lang F.B.F."/>
            <person name="Roger A.J."/>
            <person name="Ruiz-Trillo I."/>
            <person name="Young S.K."/>
            <person name="Zeng Q."/>
            <person name="Gargeya S."/>
            <person name="Alvarado L."/>
            <person name="Berlin A."/>
            <person name="Chapman S.B."/>
            <person name="Chen Z."/>
            <person name="Freedman E."/>
            <person name="Gellesch M."/>
            <person name="Goldberg J."/>
            <person name="Griggs A."/>
            <person name="Gujja S."/>
            <person name="Heilman E."/>
            <person name="Heiman D."/>
            <person name="Howarth C."/>
            <person name="Mehta T."/>
            <person name="Neiman D."/>
            <person name="Pearson M."/>
            <person name="Roberts A."/>
            <person name="Saif S."/>
            <person name="Shea T."/>
            <person name="Shenoy N."/>
            <person name="Sisk P."/>
            <person name="Stolte C."/>
            <person name="Sykes S."/>
            <person name="White J."/>
            <person name="Yandava C."/>
            <person name="Haas B."/>
            <person name="Nusbaum C."/>
            <person name="Birren B."/>
        </authorList>
    </citation>
    <scope>NUCLEOTIDE SEQUENCE</scope>
    <source>
        <strain evidence="16">ATCC 30864</strain>
    </source>
</reference>
<keyword evidence="3 11" id="KW-0645">Protease</keyword>
<evidence type="ECO:0000256" key="11">
    <source>
        <dbReference type="RuleBase" id="RU364040"/>
    </source>
</evidence>
<accession>A0A0D2X4V0</accession>
<evidence type="ECO:0000313" key="16">
    <source>
        <dbReference type="Proteomes" id="UP000008743"/>
    </source>
</evidence>
<dbReference type="Gene3D" id="2.60.40.1730">
    <property type="entry name" value="tricorn interacting facor f3 domain"/>
    <property type="match status" value="1"/>
</dbReference>
<dbReference type="eggNOG" id="KOG1046">
    <property type="taxonomic scope" value="Eukaryota"/>
</dbReference>
<sequence>MTAERELLPANVRPRHYELRLTPDLTAFTFAGVVTVTLDVVDAAVDTIVLNAKELVLESAVLAATGAKATSIAYAVESDQATLTFPAGAVAAAAAAAASGATKQIKLTTAFTGILNDKLAGFYRSSYSAPNGDKRFMAVTQFEATDARRAFPCWDEPALKATFDVVLAVDPKFVALSNMPAIGERTVDGKKEVTFSTTPIMSTYILAFAVGEFDHIESKTSEGVTIRVYTPPTLAEQGRFALNVAVKTLSFFTEYFAQPYPLPKLDMLAVPDFGAGAMENFGLVTFRTVLLLFNEETTPIHIKQRIAYVTCHELAHQWFGNLVTMEWWTDLWLNEGYATWVGWLAVHELFPEWNVWEQFVINEMKRAFSLDSLVSSHPVEVEVPAANKVDEIFDAISYAKGASVIRMLVSYLGEEDFKAGMRKYIAKYAFSNASTRDLWQVLGEASGKDVRGMMDAWTTQTGYPVVTVGLDGQNGVAVTQGRFLSVGPAAAADDKTRWLVPLRIADASGAKPTDSVFADASGKFPLPAGHAAGSWFKLNAGQTCFYRVKYAEEIVGALGAAIPTLPPADRVGLVNDAFALASAGYGSTAQALALLANYKGETAYTVWEDILGSLRALSSTWYREPEAVRERLRKFALALVSPIARQVGWEVPAKGTESHLTSLLRPLVLSAAGAYGDEQIIAEAKSRFDRFVKGETAALHADVRGPAFSAVVAHGGAAALDAVVSIFRKADSADLQLICLGALGHTREPALIQRVLEMSLSEEVRSQDLHTIVATCGHNRYARDATWQFVKSHWAEYNARLVSGFLIVRVVSASSEALVTDADAADVEAFYKVHSNPSIERSVQQSLEHIRASSAWLGRDRAQVQQWLEANVQ</sequence>
<dbReference type="Proteomes" id="UP000008743">
    <property type="component" value="Unassembled WGS sequence"/>
</dbReference>
<evidence type="ECO:0000256" key="8">
    <source>
        <dbReference type="PIRSR" id="PIRSR634016-1"/>
    </source>
</evidence>
<dbReference type="GO" id="GO:0042277">
    <property type="term" value="F:peptide binding"/>
    <property type="evidence" value="ECO:0007669"/>
    <property type="project" value="TreeGrafter"/>
</dbReference>
<dbReference type="InterPro" id="IPR001930">
    <property type="entry name" value="Peptidase_M1"/>
</dbReference>
<protein>
    <recommendedName>
        <fullName evidence="11">Aminopeptidase</fullName>
        <ecNumber evidence="11">3.4.11.-</ecNumber>
    </recommendedName>
</protein>
<dbReference type="Pfam" id="PF11838">
    <property type="entry name" value="ERAP1_C"/>
    <property type="match status" value="1"/>
</dbReference>
<comment type="similarity">
    <text evidence="1 11">Belongs to the peptidase M1 family.</text>
</comment>
<evidence type="ECO:0000259" key="13">
    <source>
        <dbReference type="Pfam" id="PF11838"/>
    </source>
</evidence>
<evidence type="ECO:0000256" key="7">
    <source>
        <dbReference type="ARBA" id="ARBA00023049"/>
    </source>
</evidence>
<feature type="domain" description="ERAP1-like C-terminal" evidence="13">
    <location>
        <begin position="535"/>
        <end position="852"/>
    </location>
</feature>
<dbReference type="GO" id="GO:0006508">
    <property type="term" value="P:proteolysis"/>
    <property type="evidence" value="ECO:0007669"/>
    <property type="project" value="UniProtKB-KW"/>
</dbReference>
<dbReference type="GO" id="GO:0005737">
    <property type="term" value="C:cytoplasm"/>
    <property type="evidence" value="ECO:0007669"/>
    <property type="project" value="TreeGrafter"/>
</dbReference>
<dbReference type="Gene3D" id="1.10.390.10">
    <property type="entry name" value="Neutral Protease Domain 2"/>
    <property type="match status" value="1"/>
</dbReference>
<evidence type="ECO:0000313" key="15">
    <source>
        <dbReference type="EMBL" id="KJE96694.1"/>
    </source>
</evidence>
<evidence type="ECO:0000256" key="2">
    <source>
        <dbReference type="ARBA" id="ARBA00022438"/>
    </source>
</evidence>
<name>A0A0D2X4V0_CAPO3</name>
<dbReference type="GO" id="GO:0043171">
    <property type="term" value="P:peptide catabolic process"/>
    <property type="evidence" value="ECO:0007669"/>
    <property type="project" value="TreeGrafter"/>
</dbReference>
<dbReference type="PRINTS" id="PR00756">
    <property type="entry name" value="ALADIPTASE"/>
</dbReference>
<evidence type="ECO:0000256" key="5">
    <source>
        <dbReference type="ARBA" id="ARBA00022801"/>
    </source>
</evidence>
<feature type="site" description="Transition state stabilizer" evidence="10">
    <location>
        <position position="398"/>
    </location>
</feature>
<evidence type="ECO:0000256" key="3">
    <source>
        <dbReference type="ARBA" id="ARBA00022670"/>
    </source>
</evidence>
<dbReference type="InParanoid" id="A0A0D2X4V0"/>
<evidence type="ECO:0000259" key="12">
    <source>
        <dbReference type="Pfam" id="PF01433"/>
    </source>
</evidence>
<feature type="binding site" evidence="9">
    <location>
        <position position="312"/>
    </location>
    <ligand>
        <name>Zn(2+)</name>
        <dbReference type="ChEBI" id="CHEBI:29105"/>
        <note>catalytic</note>
    </ligand>
</feature>
<dbReference type="InterPro" id="IPR034016">
    <property type="entry name" value="M1_APN-typ"/>
</dbReference>
<dbReference type="InterPro" id="IPR045357">
    <property type="entry name" value="Aminopeptidase_N-like_N"/>
</dbReference>
<gene>
    <name evidence="15" type="ORF">CAOG_006973</name>
</gene>
<evidence type="ECO:0000256" key="1">
    <source>
        <dbReference type="ARBA" id="ARBA00010136"/>
    </source>
</evidence>
<dbReference type="InterPro" id="IPR042097">
    <property type="entry name" value="Aminopeptidase_N-like_N_sf"/>
</dbReference>
<comment type="cofactor">
    <cofactor evidence="9 11">
        <name>Zn(2+)</name>
        <dbReference type="ChEBI" id="CHEBI:29105"/>
    </cofactor>
    <text evidence="9 11">Binds 1 zinc ion per subunit.</text>
</comment>
<dbReference type="FunFam" id="1.25.50.20:FF:000002">
    <property type="entry name" value="Aminopeptidase"/>
    <property type="match status" value="1"/>
</dbReference>
<keyword evidence="16" id="KW-1185">Reference proteome</keyword>
<dbReference type="Pfam" id="PF17900">
    <property type="entry name" value="Peptidase_M1_N"/>
    <property type="match status" value="1"/>
</dbReference>
<dbReference type="Gene3D" id="1.25.50.20">
    <property type="match status" value="1"/>
</dbReference>
<dbReference type="SUPFAM" id="SSF63737">
    <property type="entry name" value="Leukotriene A4 hydrolase N-terminal domain"/>
    <property type="match status" value="1"/>
</dbReference>